<keyword evidence="2" id="KW-1185">Reference proteome</keyword>
<protein>
    <submittedName>
        <fullName evidence="1">Uncharacterized protein</fullName>
    </submittedName>
</protein>
<name>C0ZKN5_BREBN</name>
<proteinExistence type="predicted"/>
<sequence>MDKQVAETLGWEPYLDEDFTDWATDGNGWVPKFFTSGEGMLRLMEEARKQGILIDIDTMNELLKR</sequence>
<reference evidence="1 2" key="1">
    <citation type="submission" date="2005-03" db="EMBL/GenBank/DDBJ databases">
        <title>Brevibacillus brevis strain 47, complete genome.</title>
        <authorList>
            <person name="Hosoyama A."/>
            <person name="Yamada R."/>
            <person name="Hongo Y."/>
            <person name="Terui Y."/>
            <person name="Ankai A."/>
            <person name="Masuyama W."/>
            <person name="Sekiguchi M."/>
            <person name="Takeda T."/>
            <person name="Asano K."/>
            <person name="Ohji S."/>
            <person name="Ichikawa N."/>
            <person name="Narita S."/>
            <person name="Aoki N."/>
            <person name="Miura H."/>
            <person name="Matsushita S."/>
            <person name="Sekigawa T."/>
            <person name="Yamagata H."/>
            <person name="Yoshikawa H."/>
            <person name="Udaka S."/>
            <person name="Tanikawa S."/>
            <person name="Fujita N."/>
        </authorList>
    </citation>
    <scope>NUCLEOTIDE SEQUENCE [LARGE SCALE GENOMIC DNA]</scope>
    <source>
        <strain evidence="2">47 / JCM 6285 / NBRC 100599</strain>
    </source>
</reference>
<accession>C0ZKN5</accession>
<dbReference type="KEGG" id="bbe:BBR47_47350"/>
<evidence type="ECO:0000313" key="2">
    <source>
        <dbReference type="Proteomes" id="UP000001877"/>
    </source>
</evidence>
<dbReference type="RefSeq" id="WP_015892973.1">
    <property type="nucleotide sequence ID" value="NC_012491.1"/>
</dbReference>
<dbReference type="EMBL" id="AP008955">
    <property type="protein sequence ID" value="BAH45712.1"/>
    <property type="molecule type" value="Genomic_DNA"/>
</dbReference>
<dbReference type="HOGENOM" id="CLU_2841215_0_0_9"/>
<dbReference type="AlphaFoldDB" id="C0ZKN5"/>
<evidence type="ECO:0000313" key="1">
    <source>
        <dbReference type="EMBL" id="BAH45712.1"/>
    </source>
</evidence>
<gene>
    <name evidence="1" type="ordered locus">BBR47_47350</name>
</gene>
<organism evidence="1 2">
    <name type="scientific">Brevibacillus brevis (strain 47 / JCM 6285 / NBRC 100599)</name>
    <dbReference type="NCBI Taxonomy" id="358681"/>
    <lineage>
        <taxon>Bacteria</taxon>
        <taxon>Bacillati</taxon>
        <taxon>Bacillota</taxon>
        <taxon>Bacilli</taxon>
        <taxon>Bacillales</taxon>
        <taxon>Paenibacillaceae</taxon>
        <taxon>Brevibacillus</taxon>
    </lineage>
</organism>
<dbReference type="Proteomes" id="UP000001877">
    <property type="component" value="Chromosome"/>
</dbReference>